<organism evidence="2 3">
    <name type="scientific">Mauremys mutica</name>
    <name type="common">yellowpond turtle</name>
    <dbReference type="NCBI Taxonomy" id="74926"/>
    <lineage>
        <taxon>Eukaryota</taxon>
        <taxon>Metazoa</taxon>
        <taxon>Chordata</taxon>
        <taxon>Craniata</taxon>
        <taxon>Vertebrata</taxon>
        <taxon>Euteleostomi</taxon>
        <taxon>Archelosauria</taxon>
        <taxon>Testudinata</taxon>
        <taxon>Testudines</taxon>
        <taxon>Cryptodira</taxon>
        <taxon>Durocryptodira</taxon>
        <taxon>Testudinoidea</taxon>
        <taxon>Geoemydidae</taxon>
        <taxon>Geoemydinae</taxon>
        <taxon>Mauremys</taxon>
    </lineage>
</organism>
<reference evidence="2" key="1">
    <citation type="submission" date="2021-09" db="EMBL/GenBank/DDBJ databases">
        <title>The genome of Mauremys mutica provides insights into the evolution of semi-aquatic lifestyle.</title>
        <authorList>
            <person name="Gong S."/>
            <person name="Gao Y."/>
        </authorList>
    </citation>
    <scope>NUCLEOTIDE SEQUENCE</scope>
    <source>
        <strain evidence="2">MM-2020</strain>
        <tissue evidence="2">Muscle</tissue>
    </source>
</reference>
<evidence type="ECO:0000313" key="2">
    <source>
        <dbReference type="EMBL" id="KAH1169405.1"/>
    </source>
</evidence>
<name>A0A9D3WYP7_9SAUR</name>
<accession>A0A9D3WYP7</accession>
<dbReference type="EMBL" id="JAHDVG010000485">
    <property type="protein sequence ID" value="KAH1169405.1"/>
    <property type="molecule type" value="Genomic_DNA"/>
</dbReference>
<sequence length="101" mass="11200">MSQEHQRSPLSANTSTQTLGSSLPRCPSQPQPSSRFPHNCPADNPFPAEPLILNKSPSHSYLPAHNLTELFPRPSPLTLAAQSIFLIHQEYRRMCKAPLVS</sequence>
<feature type="region of interest" description="Disordered" evidence="1">
    <location>
        <begin position="1"/>
        <end position="52"/>
    </location>
</feature>
<evidence type="ECO:0000313" key="3">
    <source>
        <dbReference type="Proteomes" id="UP000827986"/>
    </source>
</evidence>
<protein>
    <submittedName>
        <fullName evidence="2">Uncharacterized protein</fullName>
    </submittedName>
</protein>
<dbReference type="AlphaFoldDB" id="A0A9D3WYP7"/>
<dbReference type="Proteomes" id="UP000827986">
    <property type="component" value="Unassembled WGS sequence"/>
</dbReference>
<feature type="compositionally biased region" description="Polar residues" evidence="1">
    <location>
        <begin position="8"/>
        <end position="20"/>
    </location>
</feature>
<keyword evidence="3" id="KW-1185">Reference proteome</keyword>
<comment type="caution">
    <text evidence="2">The sequence shown here is derived from an EMBL/GenBank/DDBJ whole genome shotgun (WGS) entry which is preliminary data.</text>
</comment>
<feature type="compositionally biased region" description="Low complexity" evidence="1">
    <location>
        <begin position="21"/>
        <end position="37"/>
    </location>
</feature>
<gene>
    <name evidence="2" type="ORF">KIL84_013995</name>
</gene>
<proteinExistence type="predicted"/>
<evidence type="ECO:0000256" key="1">
    <source>
        <dbReference type="SAM" id="MobiDB-lite"/>
    </source>
</evidence>